<proteinExistence type="predicted"/>
<feature type="signal peptide" evidence="2">
    <location>
        <begin position="1"/>
        <end position="23"/>
    </location>
</feature>
<keyword evidence="2" id="KW-0732">Signal</keyword>
<gene>
    <name evidence="3" type="ORF">EGYM00163_LOCUS24746</name>
</gene>
<feature type="chain" id="PRO_5031060066" evidence="2">
    <location>
        <begin position="24"/>
        <end position="143"/>
    </location>
</feature>
<organism evidence="3">
    <name type="scientific">Eutreptiella gymnastica</name>
    <dbReference type="NCBI Taxonomy" id="73025"/>
    <lineage>
        <taxon>Eukaryota</taxon>
        <taxon>Discoba</taxon>
        <taxon>Euglenozoa</taxon>
        <taxon>Euglenida</taxon>
        <taxon>Spirocuta</taxon>
        <taxon>Euglenophyceae</taxon>
        <taxon>Eutreptiales</taxon>
        <taxon>Eutreptiaceae</taxon>
        <taxon>Eutreptiella</taxon>
    </lineage>
</organism>
<dbReference type="EMBL" id="HBJA01070448">
    <property type="protein sequence ID" value="CAE0813595.1"/>
    <property type="molecule type" value="Transcribed_RNA"/>
</dbReference>
<feature type="region of interest" description="Disordered" evidence="1">
    <location>
        <begin position="121"/>
        <end position="143"/>
    </location>
</feature>
<name>A0A7S4FU79_9EUGL</name>
<protein>
    <submittedName>
        <fullName evidence="3">Uncharacterized protein</fullName>
    </submittedName>
</protein>
<sequence length="143" mass="16044">MVQDHNIHISVLLFSLHIRLRMCHVAYTHVCNQMQEFQVVSLSVARTPTHWGLLKFNQRNVGVVRTAERGLWNCDAGYTPMVQGRDVTADAEMAQEMTEHGCPAALPTSILVRYDTAQWAGDQQSRESEGVHCAPPPPKEYSA</sequence>
<accession>A0A7S4FU79</accession>
<reference evidence="3" key="1">
    <citation type="submission" date="2021-01" db="EMBL/GenBank/DDBJ databases">
        <authorList>
            <person name="Corre E."/>
            <person name="Pelletier E."/>
            <person name="Niang G."/>
            <person name="Scheremetjew M."/>
            <person name="Finn R."/>
            <person name="Kale V."/>
            <person name="Holt S."/>
            <person name="Cochrane G."/>
            <person name="Meng A."/>
            <person name="Brown T."/>
            <person name="Cohen L."/>
        </authorList>
    </citation>
    <scope>NUCLEOTIDE SEQUENCE</scope>
    <source>
        <strain evidence="3">CCMP1594</strain>
    </source>
</reference>
<evidence type="ECO:0000313" key="3">
    <source>
        <dbReference type="EMBL" id="CAE0813595.1"/>
    </source>
</evidence>
<dbReference type="AlphaFoldDB" id="A0A7S4FU79"/>
<evidence type="ECO:0000256" key="1">
    <source>
        <dbReference type="SAM" id="MobiDB-lite"/>
    </source>
</evidence>
<evidence type="ECO:0000256" key="2">
    <source>
        <dbReference type="SAM" id="SignalP"/>
    </source>
</evidence>
<feature type="compositionally biased region" description="Pro residues" evidence="1">
    <location>
        <begin position="134"/>
        <end position="143"/>
    </location>
</feature>